<evidence type="ECO:0000259" key="6">
    <source>
        <dbReference type="Pfam" id="PF00155"/>
    </source>
</evidence>
<keyword evidence="8" id="KW-1185">Reference proteome</keyword>
<dbReference type="InterPro" id="IPR015422">
    <property type="entry name" value="PyrdxlP-dep_Trfase_small"/>
</dbReference>
<name>A0ABT2VQB4_9ALTE</name>
<dbReference type="Gene3D" id="3.90.1150.10">
    <property type="entry name" value="Aspartate Aminotransferase, domain 1"/>
    <property type="match status" value="1"/>
</dbReference>
<reference evidence="8" key="1">
    <citation type="submission" date="2023-07" db="EMBL/GenBank/DDBJ databases">
        <title>Study on multiphase classification of strain Alteromonas salexigens isolated from the Yellow Sea.</title>
        <authorList>
            <person name="Sun L."/>
        </authorList>
    </citation>
    <scope>NUCLEOTIDE SEQUENCE [LARGE SCALE GENOMIC DNA]</scope>
    <source>
        <strain evidence="8">ASW11-19</strain>
    </source>
</reference>
<dbReference type="PANTHER" id="PTHR43525">
    <property type="entry name" value="PROTEIN MALY"/>
    <property type="match status" value="1"/>
</dbReference>
<dbReference type="Proteomes" id="UP001209257">
    <property type="component" value="Unassembled WGS sequence"/>
</dbReference>
<dbReference type="InterPro" id="IPR015421">
    <property type="entry name" value="PyrdxlP-dep_Trfase_major"/>
</dbReference>
<dbReference type="EC" id="4.4.1.13" evidence="2"/>
<dbReference type="EMBL" id="JAOTJC010000006">
    <property type="protein sequence ID" value="MCU7554099.1"/>
    <property type="molecule type" value="Genomic_DNA"/>
</dbReference>
<evidence type="ECO:0000256" key="1">
    <source>
        <dbReference type="ARBA" id="ARBA00001933"/>
    </source>
</evidence>
<evidence type="ECO:0000313" key="7">
    <source>
        <dbReference type="EMBL" id="MCU7554099.1"/>
    </source>
</evidence>
<evidence type="ECO:0000256" key="3">
    <source>
        <dbReference type="ARBA" id="ARBA00022898"/>
    </source>
</evidence>
<keyword evidence="7" id="KW-0808">Transferase</keyword>
<keyword evidence="3" id="KW-0663">Pyridoxal phosphate</keyword>
<dbReference type="InterPro" id="IPR004839">
    <property type="entry name" value="Aminotransferase_I/II_large"/>
</dbReference>
<gene>
    <name evidence="7" type="ORF">OCL06_05760</name>
</gene>
<keyword evidence="4" id="KW-0456">Lyase</keyword>
<dbReference type="CDD" id="cd00609">
    <property type="entry name" value="AAT_like"/>
    <property type="match status" value="1"/>
</dbReference>
<dbReference type="RefSeq" id="WP_262992785.1">
    <property type="nucleotide sequence ID" value="NZ_JAOTJC010000006.1"/>
</dbReference>
<comment type="similarity">
    <text evidence="5">Belongs to the class-II pyridoxal-phosphate-dependent aminotransferase family. MalY/PatB cystathionine beta-lyase subfamily.</text>
</comment>
<feature type="domain" description="Aminotransferase class I/classII large" evidence="6">
    <location>
        <begin position="42"/>
        <end position="359"/>
    </location>
</feature>
<proteinExistence type="inferred from homology"/>
<dbReference type="Pfam" id="PF00155">
    <property type="entry name" value="Aminotran_1_2"/>
    <property type="match status" value="1"/>
</dbReference>
<protein>
    <recommendedName>
        <fullName evidence="2">cysteine-S-conjugate beta-lyase</fullName>
        <ecNumber evidence="2">4.4.1.13</ecNumber>
    </recommendedName>
</protein>
<dbReference type="PANTHER" id="PTHR43525:SF1">
    <property type="entry name" value="PROTEIN MALY"/>
    <property type="match status" value="1"/>
</dbReference>
<evidence type="ECO:0000256" key="4">
    <source>
        <dbReference type="ARBA" id="ARBA00023239"/>
    </source>
</evidence>
<comment type="cofactor">
    <cofactor evidence="1">
        <name>pyridoxal 5'-phosphate</name>
        <dbReference type="ChEBI" id="CHEBI:597326"/>
    </cofactor>
</comment>
<evidence type="ECO:0000313" key="8">
    <source>
        <dbReference type="Proteomes" id="UP001209257"/>
    </source>
</evidence>
<dbReference type="Gene3D" id="3.40.640.10">
    <property type="entry name" value="Type I PLP-dependent aspartate aminotransferase-like (Major domain)"/>
    <property type="match status" value="1"/>
</dbReference>
<dbReference type="InterPro" id="IPR051798">
    <property type="entry name" value="Class-II_PLP-Dep_Aminotrans"/>
</dbReference>
<keyword evidence="7" id="KW-0032">Aminotransferase</keyword>
<dbReference type="InterPro" id="IPR015424">
    <property type="entry name" value="PyrdxlP-dep_Trfase"/>
</dbReference>
<accession>A0ABT2VQB4</accession>
<dbReference type="GO" id="GO:0008483">
    <property type="term" value="F:transaminase activity"/>
    <property type="evidence" value="ECO:0007669"/>
    <property type="project" value="UniProtKB-KW"/>
</dbReference>
<comment type="caution">
    <text evidence="7">The sequence shown here is derived from an EMBL/GenBank/DDBJ whole genome shotgun (WGS) entry which is preliminary data.</text>
</comment>
<organism evidence="7 8">
    <name type="scientific">Alteromonas salexigens</name>
    <dbReference type="NCBI Taxonomy" id="2982530"/>
    <lineage>
        <taxon>Bacteria</taxon>
        <taxon>Pseudomonadati</taxon>
        <taxon>Pseudomonadota</taxon>
        <taxon>Gammaproteobacteria</taxon>
        <taxon>Alteromonadales</taxon>
        <taxon>Alteromonadaceae</taxon>
        <taxon>Alteromonas/Salinimonas group</taxon>
        <taxon>Alteromonas</taxon>
    </lineage>
</organism>
<dbReference type="SUPFAM" id="SSF53383">
    <property type="entry name" value="PLP-dependent transferases"/>
    <property type="match status" value="1"/>
</dbReference>
<evidence type="ECO:0000256" key="5">
    <source>
        <dbReference type="ARBA" id="ARBA00037974"/>
    </source>
</evidence>
<sequence>MFVDRRNSGAEKFDRKRAPGNCQHEDPLYLWLADLDVPPPSCVHKAVAEFLASDAFGYVETDIGAAVSHWYAKRGTLAPSFTPVPLCSVIAGVHTAISIFSKPADSIMVFTPTYGPLIDAIRIAGRIPLYVPLQAGRPTIESLYPSASMLLVCHPNNPDGSQFSEETQRQIARFCQQHDITVVSDEAHADFTFGESPVMPWAALDADAISLASPVKGFNLAAIPAASYALIANQTKREMFADAVKKRHLSASAVSRVALNAAYQQGGDWFTDVQHCLHKNRVLSEQLASKLPGKITWSTGTAGFFMWLNLAAGLSVNDTHARLDRAGVVLSPGESFGAPGWFRMNLASHPEVLKEAFSRLLKSF</sequence>
<evidence type="ECO:0000256" key="2">
    <source>
        <dbReference type="ARBA" id="ARBA00012224"/>
    </source>
</evidence>